<protein>
    <recommendedName>
        <fullName evidence="6">Podoplanin</fullName>
    </recommendedName>
</protein>
<dbReference type="PANTHER" id="PTHR47390:SF1">
    <property type="entry name" value="PODOPLANIN"/>
    <property type="match status" value="1"/>
</dbReference>
<evidence type="ECO:0000313" key="5">
    <source>
        <dbReference type="Proteomes" id="UP001482620"/>
    </source>
</evidence>
<keyword evidence="2" id="KW-0812">Transmembrane</keyword>
<keyword evidence="3" id="KW-0732">Signal</keyword>
<feature type="region of interest" description="Disordered" evidence="1">
    <location>
        <begin position="122"/>
        <end position="166"/>
    </location>
</feature>
<feature type="chain" id="PRO_5047221976" description="Podoplanin" evidence="3">
    <location>
        <begin position="22"/>
        <end position="209"/>
    </location>
</feature>
<evidence type="ECO:0000256" key="1">
    <source>
        <dbReference type="SAM" id="MobiDB-lite"/>
    </source>
</evidence>
<evidence type="ECO:0000256" key="3">
    <source>
        <dbReference type="SAM" id="SignalP"/>
    </source>
</evidence>
<accession>A0ABV0TFN5</accession>
<evidence type="ECO:0008006" key="6">
    <source>
        <dbReference type="Google" id="ProtNLM"/>
    </source>
</evidence>
<dbReference type="EMBL" id="JAHRIQ010034850">
    <property type="protein sequence ID" value="MEQ2231601.1"/>
    <property type="molecule type" value="Genomic_DNA"/>
</dbReference>
<evidence type="ECO:0000256" key="2">
    <source>
        <dbReference type="SAM" id="Phobius"/>
    </source>
</evidence>
<dbReference type="Proteomes" id="UP001482620">
    <property type="component" value="Unassembled WGS sequence"/>
</dbReference>
<feature type="transmembrane region" description="Helical" evidence="2">
    <location>
        <begin position="179"/>
        <end position="201"/>
    </location>
</feature>
<gene>
    <name evidence="4" type="ORF">ILYODFUR_002078</name>
</gene>
<keyword evidence="5" id="KW-1185">Reference proteome</keyword>
<keyword evidence="2" id="KW-1133">Transmembrane helix</keyword>
<comment type="caution">
    <text evidence="4">The sequence shown here is derived from an EMBL/GenBank/DDBJ whole genome shotgun (WGS) entry which is preliminary data.</text>
</comment>
<name>A0ABV0TFN5_9TELE</name>
<organism evidence="4 5">
    <name type="scientific">Ilyodon furcidens</name>
    <name type="common">goldbreast splitfin</name>
    <dbReference type="NCBI Taxonomy" id="33524"/>
    <lineage>
        <taxon>Eukaryota</taxon>
        <taxon>Metazoa</taxon>
        <taxon>Chordata</taxon>
        <taxon>Craniata</taxon>
        <taxon>Vertebrata</taxon>
        <taxon>Euteleostomi</taxon>
        <taxon>Actinopterygii</taxon>
        <taxon>Neopterygii</taxon>
        <taxon>Teleostei</taxon>
        <taxon>Neoteleostei</taxon>
        <taxon>Acanthomorphata</taxon>
        <taxon>Ovalentaria</taxon>
        <taxon>Atherinomorphae</taxon>
        <taxon>Cyprinodontiformes</taxon>
        <taxon>Goodeidae</taxon>
        <taxon>Ilyodon</taxon>
    </lineage>
</organism>
<sequence length="209" mass="22099">MKVQLLLLLALASPLCSFTRASPTTVPKEVKEEETTIQVVETMKQETIITGPSPTNPRYLPELVMASTDRPAPETEAHTVFTAALDPTTETSVVETEAAAVDTSAYAETTLLPAITAEAPVPETTAPEEIGGTLPETTETPANPRPSENPHEANRNGQTGKEVENKDDMVEGDLSTGQIVGIVIGAIVAVVIVIAVVIAVLKRMGKYSP</sequence>
<dbReference type="InterPro" id="IPR052684">
    <property type="entry name" value="Podoplanin_domain"/>
</dbReference>
<reference evidence="4 5" key="1">
    <citation type="submission" date="2021-06" db="EMBL/GenBank/DDBJ databases">
        <authorList>
            <person name="Palmer J.M."/>
        </authorList>
    </citation>
    <scope>NUCLEOTIDE SEQUENCE [LARGE SCALE GENOMIC DNA]</scope>
    <source>
        <strain evidence="5">if_2019</strain>
        <tissue evidence="4">Muscle</tissue>
    </source>
</reference>
<keyword evidence="2" id="KW-0472">Membrane</keyword>
<feature type="signal peptide" evidence="3">
    <location>
        <begin position="1"/>
        <end position="21"/>
    </location>
</feature>
<proteinExistence type="predicted"/>
<evidence type="ECO:0000313" key="4">
    <source>
        <dbReference type="EMBL" id="MEQ2231601.1"/>
    </source>
</evidence>
<dbReference type="PANTHER" id="PTHR47390">
    <property type="entry name" value="PODOPLANIN"/>
    <property type="match status" value="1"/>
</dbReference>